<accession>S2DKV4</accession>
<dbReference type="OrthoDB" id="1420878at2"/>
<dbReference type="STRING" id="1189612.A33Q_3967"/>
<sequence length="275" mass="32108">MNIDIEENLTQKEKYYPDVIIFLIAIPIISAINFHLTYTNIQANSFYLVRFLIDTAQGYIAWWAVRLLIINLDTRIPFEPDPARRILLQTILTTFTGVLLIALTTEALSLMIKKEWAPFHFYSKDLLIISIWFLVINGFYIGMYFYRQWKEKKVFYAQGNSKPCGFPVKKGNQVILVWFEEISMFLVDAEYILLIDSAGKKFLMDLSLDKIEKKVPGSDFFRLNRQVIANKKIIKGFKKIENGKLLIQLIESFDLSQDLIVSRTKASSFRSWFLN</sequence>
<organism evidence="3 4">
    <name type="scientific">Indibacter alkaliphilus (strain CCUG 57479 / KCTC 22604 / LW1)</name>
    <dbReference type="NCBI Taxonomy" id="1189612"/>
    <lineage>
        <taxon>Bacteria</taxon>
        <taxon>Pseudomonadati</taxon>
        <taxon>Bacteroidota</taxon>
        <taxon>Cytophagia</taxon>
        <taxon>Cytophagales</taxon>
        <taxon>Cyclobacteriaceae</taxon>
    </lineage>
</organism>
<gene>
    <name evidence="3" type="ORF">A33Q_3967</name>
</gene>
<comment type="caution">
    <text evidence="3">The sequence shown here is derived from an EMBL/GenBank/DDBJ whole genome shotgun (WGS) entry which is preliminary data.</text>
</comment>
<dbReference type="Pfam" id="PF04397">
    <property type="entry name" value="LytTR"/>
    <property type="match status" value="1"/>
</dbReference>
<dbReference type="InterPro" id="IPR046947">
    <property type="entry name" value="LytR-like"/>
</dbReference>
<evidence type="ECO:0000259" key="2">
    <source>
        <dbReference type="PROSITE" id="PS50930"/>
    </source>
</evidence>
<feature type="transmembrane region" description="Helical" evidence="1">
    <location>
        <begin position="20"/>
        <end position="41"/>
    </location>
</feature>
<dbReference type="PANTHER" id="PTHR37299">
    <property type="entry name" value="TRANSCRIPTIONAL REGULATOR-RELATED"/>
    <property type="match status" value="1"/>
</dbReference>
<keyword evidence="1" id="KW-0812">Transmembrane</keyword>
<feature type="domain" description="HTH LytTR-type" evidence="2">
    <location>
        <begin position="166"/>
        <end position="275"/>
    </location>
</feature>
<feature type="transmembrane region" description="Helical" evidence="1">
    <location>
        <begin position="47"/>
        <end position="65"/>
    </location>
</feature>
<dbReference type="Gene3D" id="2.40.50.1020">
    <property type="entry name" value="LytTr DNA-binding domain"/>
    <property type="match status" value="1"/>
</dbReference>
<dbReference type="GO" id="GO:0003677">
    <property type="term" value="F:DNA binding"/>
    <property type="evidence" value="ECO:0007669"/>
    <property type="project" value="InterPro"/>
</dbReference>
<dbReference type="Proteomes" id="UP000006073">
    <property type="component" value="Unassembled WGS sequence"/>
</dbReference>
<protein>
    <submittedName>
        <fullName evidence="3">Two-component response regulator</fullName>
    </submittedName>
</protein>
<dbReference type="AlphaFoldDB" id="S2DKV4"/>
<dbReference type="RefSeq" id="WP_009035512.1">
    <property type="nucleotide sequence ID" value="NZ_ALWO02000050.1"/>
</dbReference>
<dbReference type="EMBL" id="ALWO02000050">
    <property type="protein sequence ID" value="EOZ92586.1"/>
    <property type="molecule type" value="Genomic_DNA"/>
</dbReference>
<dbReference type="eggNOG" id="COG3279">
    <property type="taxonomic scope" value="Bacteria"/>
</dbReference>
<dbReference type="PANTHER" id="PTHR37299:SF1">
    <property type="entry name" value="STAGE 0 SPORULATION PROTEIN A HOMOLOG"/>
    <property type="match status" value="1"/>
</dbReference>
<name>S2DKV4_INDAL</name>
<keyword evidence="4" id="KW-1185">Reference proteome</keyword>
<proteinExistence type="predicted"/>
<dbReference type="InterPro" id="IPR007492">
    <property type="entry name" value="LytTR_DNA-bd_dom"/>
</dbReference>
<keyword evidence="1" id="KW-0472">Membrane</keyword>
<feature type="transmembrane region" description="Helical" evidence="1">
    <location>
        <begin position="86"/>
        <end position="106"/>
    </location>
</feature>
<dbReference type="GO" id="GO:0000156">
    <property type="term" value="F:phosphorelay response regulator activity"/>
    <property type="evidence" value="ECO:0007669"/>
    <property type="project" value="InterPro"/>
</dbReference>
<evidence type="ECO:0000313" key="4">
    <source>
        <dbReference type="Proteomes" id="UP000006073"/>
    </source>
</evidence>
<evidence type="ECO:0000313" key="3">
    <source>
        <dbReference type="EMBL" id="EOZ92586.1"/>
    </source>
</evidence>
<dbReference type="SMART" id="SM00850">
    <property type="entry name" value="LytTR"/>
    <property type="match status" value="1"/>
</dbReference>
<dbReference type="PROSITE" id="PS50930">
    <property type="entry name" value="HTH_LYTTR"/>
    <property type="match status" value="1"/>
</dbReference>
<reference evidence="3 4" key="1">
    <citation type="journal article" date="2013" name="Genome Announc.">
        <title>Draft Genome Sequence of Indibacter alkaliphilus Strain LW1T, Isolated from Lonar Lake, a Haloalkaline Lake in the Buldana District of Maharashtra, India.</title>
        <authorList>
            <person name="Singh A."/>
            <person name="Kumar Jangir P."/>
            <person name="Sharma R."/>
            <person name="Singh A."/>
            <person name="Kumar Pinnaka A."/>
            <person name="Shivaji S."/>
        </authorList>
    </citation>
    <scope>NUCLEOTIDE SEQUENCE [LARGE SCALE GENOMIC DNA]</scope>
    <source>
        <strain evidence="4">CCUG 57479 / KCTC 22604 / LW1</strain>
    </source>
</reference>
<keyword evidence="1" id="KW-1133">Transmembrane helix</keyword>
<feature type="transmembrane region" description="Helical" evidence="1">
    <location>
        <begin position="126"/>
        <end position="146"/>
    </location>
</feature>
<evidence type="ECO:0000256" key="1">
    <source>
        <dbReference type="SAM" id="Phobius"/>
    </source>
</evidence>